<dbReference type="GO" id="GO:0016301">
    <property type="term" value="F:kinase activity"/>
    <property type="evidence" value="ECO:0007669"/>
    <property type="project" value="UniProtKB-KW"/>
</dbReference>
<evidence type="ECO:0000259" key="3">
    <source>
        <dbReference type="Pfam" id="PF06580"/>
    </source>
</evidence>
<keyword evidence="1" id="KW-0812">Transmembrane</keyword>
<dbReference type="InterPro" id="IPR015943">
    <property type="entry name" value="WD40/YVTN_repeat-like_dom_sf"/>
</dbReference>
<keyword evidence="1" id="KW-0472">Membrane</keyword>
<dbReference type="Gene3D" id="2.130.10.10">
    <property type="entry name" value="YVTN repeat-like/Quinoprotein amine dehydrogenase"/>
    <property type="match status" value="2"/>
</dbReference>
<accession>A0ABY6M3Q1</accession>
<proteinExistence type="predicted"/>
<dbReference type="RefSeq" id="WP_264435116.1">
    <property type="nucleotide sequence ID" value="NZ_CP081495.1"/>
</dbReference>
<reference evidence="4" key="1">
    <citation type="submission" date="2021-08" db="EMBL/GenBank/DDBJ databases">
        <title>Flavobacterium sp. strain CC-SYL302.</title>
        <authorList>
            <person name="Lin S.-Y."/>
            <person name="Lee T.-H."/>
            <person name="Young C.-C."/>
        </authorList>
    </citation>
    <scope>NUCLEOTIDE SEQUENCE</scope>
    <source>
        <strain evidence="4">CC-SYL302</strain>
    </source>
</reference>
<dbReference type="PANTHER" id="PTHR34220">
    <property type="entry name" value="SENSOR HISTIDINE KINASE YPDA"/>
    <property type="match status" value="1"/>
</dbReference>
<dbReference type="InterPro" id="IPR050640">
    <property type="entry name" value="Bact_2-comp_sensor_kinase"/>
</dbReference>
<dbReference type="Pfam" id="PF06580">
    <property type="entry name" value="His_kinase"/>
    <property type="match status" value="1"/>
</dbReference>
<protein>
    <submittedName>
        <fullName evidence="4">Histidine kinase</fullName>
    </submittedName>
</protein>
<dbReference type="PANTHER" id="PTHR34220:SF7">
    <property type="entry name" value="SENSOR HISTIDINE KINASE YPDA"/>
    <property type="match status" value="1"/>
</dbReference>
<organism evidence="4 5">
    <name type="scientific">Flavobacterium agricola</name>
    <dbReference type="NCBI Taxonomy" id="2870839"/>
    <lineage>
        <taxon>Bacteria</taxon>
        <taxon>Pseudomonadati</taxon>
        <taxon>Bacteroidota</taxon>
        <taxon>Flavobacteriia</taxon>
        <taxon>Flavobacteriales</taxon>
        <taxon>Flavobacteriaceae</taxon>
        <taxon>Flavobacterium</taxon>
    </lineage>
</organism>
<evidence type="ECO:0000256" key="2">
    <source>
        <dbReference type="SAM" id="SignalP"/>
    </source>
</evidence>
<sequence length="986" mass="113897">MHFLRLKLLYLSLFLLFTTNSFSQSYLTTQVSRKSGLASNHVTTVFIDSNNKTWVGTDAGVYLFVSGKLYDLIPQNGGAVLKCSDIKQDDNQDLWFATYGNGLYKYAQNQLQQIDESKGLLSNKINRIYIKDELIYIGTDKGLSIYNTETQGIISPKIEQFKKYLDFPIVDFAEINNQLYFITPNDGVFKIINQFKLEPRIVKVRNHDYVTSLFLWQNKIYEGNLNAIKVYNADDYVNNLNSVAEIPIHNANRFINRGDHFIAISRSISGDNGSVHFIYPDNSIKEYKFPDDRFSNSYTKVAINDKTQKAYVATQQDGLMVFDMNPNKRFFKANHATVTKIKDYKEKVIIVYNDRIEIKNKKDDLLYEFDRKFFDDETVDPNLRIHFLNVEVDDDILFVQTNIGKFKITKDFQKFIKVSESEAPIVLQNKKPYCFKKHTNQQPVNEFIGNLYAKNPNSLPNNLQEGYVFDDKIVVLTNNRGLFLIEKGEAKSLVHNKVFPITEISFIQKTQNNTLVVATETDGIFEFDLSKGFKQIKKIPASNLRGETPFFVDNYGPYMIIGTESGIEFFSEDSHFILGESYGLPQNKYITGKVIDDDLYIGGQGGYYKFNIPDFLLYDNKVKNVAINAIFDENKQNYYTSEVEKHKLLKVSSKQNALTIDFIPFTKKDTKGHLVRYKTQPNGPWSSFSAEHVVHIPDLNKKSYQIELEFLDVVNKNRQKFYLLTVEVDHTNWVLIGVILVICICSGFLVFLFYKSKNLVNYLNQITNLDYNLQPQKDAVLLPNASQPAVGTRMVLNALNSHFIFNAISYFQYLLLQKHNQEALQYNEQFAVFFRNLLYNGSQTTVSIQNEINYIKSYLEIERSRFDFTIDFDVIIEDNLDTNDALLPSFVLHPIVEILLNHSFYENSTSAYIKIYIDEVDDASILITYQHNGESIAPIATQVNNRFYNTLQLLEECIKNCNQTKANQITYISELNQNKISFKLYV</sequence>
<keyword evidence="2" id="KW-0732">Signal</keyword>
<feature type="domain" description="Signal transduction histidine kinase internal region" evidence="3">
    <location>
        <begin position="797"/>
        <end position="867"/>
    </location>
</feature>
<dbReference type="SUPFAM" id="SSF50998">
    <property type="entry name" value="Quinoprotein alcohol dehydrogenase-like"/>
    <property type="match status" value="1"/>
</dbReference>
<gene>
    <name evidence="4" type="ORF">K5I29_06655</name>
</gene>
<feature type="transmembrane region" description="Helical" evidence="1">
    <location>
        <begin position="733"/>
        <end position="754"/>
    </location>
</feature>
<keyword evidence="4" id="KW-0418">Kinase</keyword>
<name>A0ABY6M3Q1_9FLAO</name>
<feature type="signal peptide" evidence="2">
    <location>
        <begin position="1"/>
        <end position="23"/>
    </location>
</feature>
<keyword evidence="5" id="KW-1185">Reference proteome</keyword>
<keyword evidence="4" id="KW-0808">Transferase</keyword>
<dbReference type="EMBL" id="CP081495">
    <property type="protein sequence ID" value="UYW02547.1"/>
    <property type="molecule type" value="Genomic_DNA"/>
</dbReference>
<keyword evidence="1" id="KW-1133">Transmembrane helix</keyword>
<dbReference type="InterPro" id="IPR010559">
    <property type="entry name" value="Sig_transdc_His_kin_internal"/>
</dbReference>
<evidence type="ECO:0000313" key="4">
    <source>
        <dbReference type="EMBL" id="UYW02547.1"/>
    </source>
</evidence>
<evidence type="ECO:0000313" key="5">
    <source>
        <dbReference type="Proteomes" id="UP001163328"/>
    </source>
</evidence>
<evidence type="ECO:0000256" key="1">
    <source>
        <dbReference type="SAM" id="Phobius"/>
    </source>
</evidence>
<dbReference type="InterPro" id="IPR011047">
    <property type="entry name" value="Quinoprotein_ADH-like_sf"/>
</dbReference>
<feature type="chain" id="PRO_5046526119" evidence="2">
    <location>
        <begin position="24"/>
        <end position="986"/>
    </location>
</feature>
<dbReference type="Proteomes" id="UP001163328">
    <property type="component" value="Chromosome"/>
</dbReference>